<evidence type="ECO:0000256" key="1">
    <source>
        <dbReference type="ARBA" id="ARBA00008455"/>
    </source>
</evidence>
<dbReference type="GO" id="GO:0006508">
    <property type="term" value="P:proteolysis"/>
    <property type="evidence" value="ECO:0007669"/>
    <property type="project" value="InterPro"/>
</dbReference>
<comment type="similarity">
    <text evidence="1">Belongs to the peptidase C1 family.</text>
</comment>
<keyword evidence="2" id="KW-0472">Membrane</keyword>
<dbReference type="CDD" id="cd02248">
    <property type="entry name" value="Peptidase_C1A"/>
    <property type="match status" value="1"/>
</dbReference>
<gene>
    <name evidence="4" type="ORF">SS50377_10919</name>
    <name evidence="5" type="ORF">SS50377_27860</name>
</gene>
<dbReference type="InterPro" id="IPR013128">
    <property type="entry name" value="Peptidase_C1A"/>
</dbReference>
<dbReference type="EMBL" id="KI545975">
    <property type="protein sequence ID" value="EST48823.1"/>
    <property type="molecule type" value="Genomic_DNA"/>
</dbReference>
<keyword evidence="2" id="KW-0812">Transmembrane</keyword>
<reference evidence="4 5" key="1">
    <citation type="journal article" date="2014" name="PLoS Genet.">
        <title>The Genome of Spironucleus salmonicida Highlights a Fish Pathogen Adapted to Fluctuating Environments.</title>
        <authorList>
            <person name="Xu F."/>
            <person name="Jerlstrom-Hultqvist J."/>
            <person name="Einarsson E."/>
            <person name="Astvaldsson A."/>
            <person name="Svard S.G."/>
            <person name="Andersson J.O."/>
        </authorList>
    </citation>
    <scope>NUCLEOTIDE SEQUENCE</scope>
    <source>
        <strain evidence="5">ATCC 50377</strain>
    </source>
</reference>
<proteinExistence type="inferred from homology"/>
<organism evidence="4">
    <name type="scientific">Spironucleus salmonicida</name>
    <dbReference type="NCBI Taxonomy" id="348837"/>
    <lineage>
        <taxon>Eukaryota</taxon>
        <taxon>Metamonada</taxon>
        <taxon>Diplomonadida</taxon>
        <taxon>Hexamitidae</taxon>
        <taxon>Hexamitinae</taxon>
        <taxon>Spironucleus</taxon>
    </lineage>
</organism>
<name>V6LX55_9EUKA</name>
<dbReference type="PANTHER" id="PTHR12411">
    <property type="entry name" value="CYSTEINE PROTEASE FAMILY C1-RELATED"/>
    <property type="match status" value="1"/>
</dbReference>
<accession>V6LX55</accession>
<dbReference type="OrthoDB" id="10252004at2759"/>
<evidence type="ECO:0000259" key="3">
    <source>
        <dbReference type="SMART" id="SM00645"/>
    </source>
</evidence>
<dbReference type="InterPro" id="IPR038765">
    <property type="entry name" value="Papain-like_cys_pep_sf"/>
</dbReference>
<dbReference type="Pfam" id="PF00112">
    <property type="entry name" value="Peptidase_C1"/>
    <property type="match status" value="1"/>
</dbReference>
<reference evidence="5" key="2">
    <citation type="submission" date="2020-12" db="EMBL/GenBank/DDBJ databases">
        <title>New Spironucleus salmonicida genome in near-complete chromosomes.</title>
        <authorList>
            <person name="Xu F."/>
            <person name="Kurt Z."/>
            <person name="Jimenez-Gonzalez A."/>
            <person name="Astvaldsson A."/>
            <person name="Andersson J.O."/>
            <person name="Svard S.G."/>
        </authorList>
    </citation>
    <scope>NUCLEOTIDE SEQUENCE</scope>
    <source>
        <strain evidence="5">ATCC 50377</strain>
    </source>
</reference>
<dbReference type="SUPFAM" id="SSF54001">
    <property type="entry name" value="Cysteine proteinases"/>
    <property type="match status" value="1"/>
</dbReference>
<dbReference type="Gene3D" id="3.90.70.10">
    <property type="entry name" value="Cysteine proteinases"/>
    <property type="match status" value="1"/>
</dbReference>
<dbReference type="Proteomes" id="UP000018208">
    <property type="component" value="Unassembled WGS sequence"/>
</dbReference>
<dbReference type="EMBL" id="AUWU02000008">
    <property type="protein sequence ID" value="KAH0569888.1"/>
    <property type="molecule type" value="Genomic_DNA"/>
</dbReference>
<keyword evidence="6" id="KW-1185">Reference proteome</keyword>
<dbReference type="InterPro" id="IPR039417">
    <property type="entry name" value="Peptidase_C1A_papain-like"/>
</dbReference>
<evidence type="ECO:0000256" key="2">
    <source>
        <dbReference type="SAM" id="Phobius"/>
    </source>
</evidence>
<dbReference type="PRINTS" id="PR00705">
    <property type="entry name" value="PAPAIN"/>
</dbReference>
<feature type="transmembrane region" description="Helical" evidence="2">
    <location>
        <begin position="402"/>
        <end position="427"/>
    </location>
</feature>
<protein>
    <submittedName>
        <fullName evidence="4">Cathepsin L</fullName>
    </submittedName>
</protein>
<feature type="domain" description="Peptidase C1A papain C-terminal" evidence="3">
    <location>
        <begin position="101"/>
        <end position="364"/>
    </location>
</feature>
<evidence type="ECO:0000313" key="4">
    <source>
        <dbReference type="EMBL" id="EST48823.1"/>
    </source>
</evidence>
<dbReference type="InterPro" id="IPR000169">
    <property type="entry name" value="Pept_cys_AS"/>
</dbReference>
<dbReference type="SMART" id="SM00645">
    <property type="entry name" value="Pept_C1"/>
    <property type="match status" value="1"/>
</dbReference>
<sequence>MLILLGFIPKSLNCLEAYKQFNKHYNKLFDKQKQDIFCENYLGFQSIRSECPRCIITDIYDLDFNTLRGLTPLQYEVQSKTTTCQQTYCYAPDPLPRLSEIPKSIDLRELGLVTLSKNQLQCGSCWAFGTIALLENAVLRDQKKINQQEFKKNAGTLDLSEQFTLSNTFGFSNYCEGGDTVTALNYQVDNKNIWPTIETTQNFPYDQVKYKEKHSKNESFDPKLEKSQYLLPYKLYQRTNMQNLVGTPQTPVINLMNVNQEVEIEKVQMYLARGIAVIGSIFIDPKSKMSQILASYTGKYVIQGYSCNGTGNHQILIVGYGKFKGVDVWIVKNSWGAQWGNQGHMYIERGNNQLCIEKYAYAIIPKYYDENEGVFTSSYMTPYTLKRGSSGLDDENQKSWQYYAQAGTISILVIGSIIGIIVSIIIIKQKMKARKSLYSVQQFIN</sequence>
<keyword evidence="2" id="KW-1133">Transmembrane helix</keyword>
<dbReference type="PROSITE" id="PS00139">
    <property type="entry name" value="THIOL_PROTEASE_CYS"/>
    <property type="match status" value="1"/>
</dbReference>
<dbReference type="InterPro" id="IPR000668">
    <property type="entry name" value="Peptidase_C1A_C"/>
</dbReference>
<dbReference type="AlphaFoldDB" id="V6LX55"/>
<dbReference type="VEuPathDB" id="GiardiaDB:SS50377_27860"/>
<evidence type="ECO:0000313" key="5">
    <source>
        <dbReference type="EMBL" id="KAH0569888.1"/>
    </source>
</evidence>
<evidence type="ECO:0000313" key="6">
    <source>
        <dbReference type="Proteomes" id="UP000018208"/>
    </source>
</evidence>
<dbReference type="GO" id="GO:0008234">
    <property type="term" value="F:cysteine-type peptidase activity"/>
    <property type="evidence" value="ECO:0007669"/>
    <property type="project" value="InterPro"/>
</dbReference>